<evidence type="ECO:0000256" key="2">
    <source>
        <dbReference type="ARBA" id="ARBA00022723"/>
    </source>
</evidence>
<dbReference type="InterPro" id="IPR051132">
    <property type="entry name" value="3-5_Exonuclease_domain"/>
</dbReference>
<keyword evidence="1" id="KW-0540">Nuclease</keyword>
<proteinExistence type="predicted"/>
<dbReference type="PANTHER" id="PTHR13620">
    <property type="entry name" value="3-5 EXONUCLEASE"/>
    <property type="match status" value="1"/>
</dbReference>
<dbReference type="SUPFAM" id="SSF53098">
    <property type="entry name" value="Ribonuclease H-like"/>
    <property type="match status" value="1"/>
</dbReference>
<dbReference type="InterPro" id="IPR002562">
    <property type="entry name" value="3'-5'_exonuclease_dom"/>
</dbReference>
<name>A0A916SAQ2_9BURK</name>
<keyword evidence="3" id="KW-0378">Hydrolase</keyword>
<dbReference type="GO" id="GO:0046872">
    <property type="term" value="F:metal ion binding"/>
    <property type="evidence" value="ECO:0007669"/>
    <property type="project" value="UniProtKB-KW"/>
</dbReference>
<dbReference type="Proteomes" id="UP000620596">
    <property type="component" value="Unassembled WGS sequence"/>
</dbReference>
<sequence length="202" mass="22278">MPQFASPTRDELALLEPLDRLGLADIVLVATAAQADHAWKLLSSCSALGFDTESKPTFFRDQVSEGPHVVQLSTLDRAWVFQLFDVRCRAIVAALLEAEHITKVGFGLAGDHTQIRRTLGVEPRNVLDLNGVFRKKGYAKEIGVRGAVAVLFNRRFLKSKKATTSNWANRQLSESQLVYAANDAWAAMRVFDALGWPPSQGV</sequence>
<reference evidence="9" key="1">
    <citation type="journal article" date="2014" name="Int. J. Syst. Evol. Microbiol.">
        <title>Complete genome sequence of Corynebacterium casei LMG S-19264T (=DSM 44701T), isolated from a smear-ripened cheese.</title>
        <authorList>
            <consortium name="US DOE Joint Genome Institute (JGI-PGF)"/>
            <person name="Walter F."/>
            <person name="Albersmeier A."/>
            <person name="Kalinowski J."/>
            <person name="Ruckert C."/>
        </authorList>
    </citation>
    <scope>NUCLEOTIDE SEQUENCE</scope>
    <source>
        <strain evidence="9">CGMCC 1.15322</strain>
    </source>
</reference>
<dbReference type="GO" id="GO:0008408">
    <property type="term" value="F:3'-5' exonuclease activity"/>
    <property type="evidence" value="ECO:0007669"/>
    <property type="project" value="InterPro"/>
</dbReference>
<evidence type="ECO:0000256" key="7">
    <source>
        <dbReference type="ARBA" id="ARBA00042761"/>
    </source>
</evidence>
<accession>A0A916SAQ2</accession>
<comment type="caution">
    <text evidence="9">The sequence shown here is derived from an EMBL/GenBank/DDBJ whole genome shotgun (WGS) entry which is preliminary data.</text>
</comment>
<keyword evidence="4" id="KW-0269">Exonuclease</keyword>
<dbReference type="Gene3D" id="3.30.420.10">
    <property type="entry name" value="Ribonuclease H-like superfamily/Ribonuclease H"/>
    <property type="match status" value="1"/>
</dbReference>
<dbReference type="PANTHER" id="PTHR13620:SF109">
    <property type="entry name" value="3'-5' EXONUCLEASE"/>
    <property type="match status" value="1"/>
</dbReference>
<evidence type="ECO:0000256" key="6">
    <source>
        <dbReference type="ARBA" id="ARBA00040531"/>
    </source>
</evidence>
<evidence type="ECO:0000259" key="8">
    <source>
        <dbReference type="SMART" id="SM00474"/>
    </source>
</evidence>
<keyword evidence="5" id="KW-0460">Magnesium</keyword>
<dbReference type="SMART" id="SM00474">
    <property type="entry name" value="35EXOc"/>
    <property type="match status" value="1"/>
</dbReference>
<evidence type="ECO:0000256" key="1">
    <source>
        <dbReference type="ARBA" id="ARBA00022722"/>
    </source>
</evidence>
<feature type="domain" description="3'-5' exonuclease" evidence="8">
    <location>
        <begin position="26"/>
        <end position="199"/>
    </location>
</feature>
<keyword evidence="10" id="KW-1185">Reference proteome</keyword>
<dbReference type="EMBL" id="BMIG01000003">
    <property type="protein sequence ID" value="GGA91657.1"/>
    <property type="molecule type" value="Genomic_DNA"/>
</dbReference>
<dbReference type="GO" id="GO:0006139">
    <property type="term" value="P:nucleobase-containing compound metabolic process"/>
    <property type="evidence" value="ECO:0007669"/>
    <property type="project" value="InterPro"/>
</dbReference>
<evidence type="ECO:0000313" key="9">
    <source>
        <dbReference type="EMBL" id="GGA91657.1"/>
    </source>
</evidence>
<evidence type="ECO:0000313" key="10">
    <source>
        <dbReference type="Proteomes" id="UP000620596"/>
    </source>
</evidence>
<dbReference type="InterPro" id="IPR012337">
    <property type="entry name" value="RNaseH-like_sf"/>
</dbReference>
<reference evidence="9" key="2">
    <citation type="submission" date="2020-09" db="EMBL/GenBank/DDBJ databases">
        <authorList>
            <person name="Sun Q."/>
            <person name="Zhou Y."/>
        </authorList>
    </citation>
    <scope>NUCLEOTIDE SEQUENCE</scope>
    <source>
        <strain evidence="9">CGMCC 1.15322</strain>
    </source>
</reference>
<dbReference type="RefSeq" id="WP_188707323.1">
    <property type="nucleotide sequence ID" value="NZ_BMIG01000003.1"/>
</dbReference>
<dbReference type="InterPro" id="IPR036397">
    <property type="entry name" value="RNaseH_sf"/>
</dbReference>
<protein>
    <recommendedName>
        <fullName evidence="6">3'-5' exonuclease</fullName>
    </recommendedName>
    <alternativeName>
        <fullName evidence="7">Werner Syndrome-like exonuclease</fullName>
    </alternativeName>
</protein>
<keyword evidence="2" id="KW-0479">Metal-binding</keyword>
<evidence type="ECO:0000256" key="5">
    <source>
        <dbReference type="ARBA" id="ARBA00022842"/>
    </source>
</evidence>
<evidence type="ECO:0000256" key="3">
    <source>
        <dbReference type="ARBA" id="ARBA00022801"/>
    </source>
</evidence>
<dbReference type="AlphaFoldDB" id="A0A916SAQ2"/>
<dbReference type="CDD" id="cd06141">
    <property type="entry name" value="WRN_exo"/>
    <property type="match status" value="1"/>
</dbReference>
<evidence type="ECO:0000256" key="4">
    <source>
        <dbReference type="ARBA" id="ARBA00022839"/>
    </source>
</evidence>
<dbReference type="GO" id="GO:0003676">
    <property type="term" value="F:nucleic acid binding"/>
    <property type="evidence" value="ECO:0007669"/>
    <property type="project" value="InterPro"/>
</dbReference>
<dbReference type="Pfam" id="PF01612">
    <property type="entry name" value="DNA_pol_A_exo1"/>
    <property type="match status" value="1"/>
</dbReference>
<organism evidence="9 10">
    <name type="scientific">Polaromonas eurypsychrophila</name>
    <dbReference type="NCBI Taxonomy" id="1614635"/>
    <lineage>
        <taxon>Bacteria</taxon>
        <taxon>Pseudomonadati</taxon>
        <taxon>Pseudomonadota</taxon>
        <taxon>Betaproteobacteria</taxon>
        <taxon>Burkholderiales</taxon>
        <taxon>Comamonadaceae</taxon>
        <taxon>Polaromonas</taxon>
    </lineage>
</organism>
<gene>
    <name evidence="9" type="primary">wrn</name>
    <name evidence="9" type="ORF">GCM10011496_10740</name>
</gene>